<dbReference type="EMBL" id="UYSG01010881">
    <property type="protein sequence ID" value="VDL59146.1"/>
    <property type="molecule type" value="Genomic_DNA"/>
</dbReference>
<reference evidence="8" key="1">
    <citation type="submission" date="2016-04" db="UniProtKB">
        <authorList>
            <consortium name="WormBaseParasite"/>
        </authorList>
    </citation>
    <scope>IDENTIFICATION</scope>
</reference>
<evidence type="ECO:0000313" key="8">
    <source>
        <dbReference type="WBParaSite" id="HDID_0000683001-mRNA-1"/>
    </source>
</evidence>
<evidence type="ECO:0000313" key="7">
    <source>
        <dbReference type="Proteomes" id="UP000274504"/>
    </source>
</evidence>
<dbReference type="STRING" id="6216.A0A158QE39"/>
<name>A0A158QE39_HYMDI</name>
<evidence type="ECO:0000313" key="6">
    <source>
        <dbReference type="EMBL" id="VDL59146.1"/>
    </source>
</evidence>
<dbReference type="GO" id="GO:0016020">
    <property type="term" value="C:membrane"/>
    <property type="evidence" value="ECO:0007669"/>
    <property type="project" value="UniProtKB-SubCell"/>
</dbReference>
<dbReference type="Proteomes" id="UP000274504">
    <property type="component" value="Unassembled WGS sequence"/>
</dbReference>
<dbReference type="InterPro" id="IPR051883">
    <property type="entry name" value="AQP11/12_channel"/>
</dbReference>
<dbReference type="PANTHER" id="PTHR21191:SF16">
    <property type="entry name" value="AQUAPORIN"/>
    <property type="match status" value="1"/>
</dbReference>
<dbReference type="AlphaFoldDB" id="A0A158QE39"/>
<sequence>MIEYCSKRILTIALLTLVVIASIIFYVEESVNTSLRPPRPPFDIVVPCSEKQSFHFLTSCQWCSNVDRTIHKVCKETGYHVQIVCDDIAEGKAKRPNAPTWVACDPNTFRDLNSERRSFVLFEFLIGTCGVVSYIFVRRQHKRLDQRLVDRLFKNESAGEINQNDALGLYDSIYIAFHDGIASFQACACSLENAVVRLTFGDTSNLAAITIHGLIMLRYAWKDACGSTCNPFNRYLHKRTNLRGLCLSWVFQLLGAFCALRLSYLWWSLRLSTPHDRLQTQRENILRLARFRDSEDFHKLGDLQVSFLFGIFVETAVAFSDVVIPATTPALLDLWKYLQSDGKDIRFVEFLLFTLQQATGIYIIYLGLPLTGAYMNGVNAVIQTWGLGRASNPLCHIIVYWFSPLLGLWVGKRTLEVVHDSFTFWKSRLQILMNGAPVPEISVESEENSCSIRPNGLRSKSLSNDYLDKLSLHRSSENEILSRTGQKSLTASNNSLMFDCGSSQSSFRKGDKKLDGELRQRLFRSRTQSGSVHL</sequence>
<evidence type="ECO:0000256" key="3">
    <source>
        <dbReference type="ARBA" id="ARBA00022989"/>
    </source>
</evidence>
<comment type="subcellular location">
    <subcellularLocation>
        <location evidence="1">Membrane</location>
        <topology evidence="1">Multi-pass membrane protein</topology>
    </subcellularLocation>
</comment>
<feature type="transmembrane region" description="Helical" evidence="5">
    <location>
        <begin position="244"/>
        <end position="267"/>
    </location>
</feature>
<feature type="transmembrane region" description="Helical" evidence="5">
    <location>
        <begin position="9"/>
        <end position="27"/>
    </location>
</feature>
<dbReference type="PANTHER" id="PTHR21191">
    <property type="entry name" value="AQUAPORIN"/>
    <property type="match status" value="1"/>
</dbReference>
<dbReference type="Gene3D" id="1.20.1080.10">
    <property type="entry name" value="Glycerol uptake facilitator protein"/>
    <property type="match status" value="1"/>
</dbReference>
<dbReference type="GO" id="GO:0015267">
    <property type="term" value="F:channel activity"/>
    <property type="evidence" value="ECO:0007669"/>
    <property type="project" value="TreeGrafter"/>
</dbReference>
<organism evidence="8">
    <name type="scientific">Hymenolepis diminuta</name>
    <name type="common">Rat tapeworm</name>
    <dbReference type="NCBI Taxonomy" id="6216"/>
    <lineage>
        <taxon>Eukaryota</taxon>
        <taxon>Metazoa</taxon>
        <taxon>Spiralia</taxon>
        <taxon>Lophotrochozoa</taxon>
        <taxon>Platyhelminthes</taxon>
        <taxon>Cestoda</taxon>
        <taxon>Eucestoda</taxon>
        <taxon>Cyclophyllidea</taxon>
        <taxon>Hymenolepididae</taxon>
        <taxon>Hymenolepis</taxon>
    </lineage>
</organism>
<protein>
    <submittedName>
        <fullName evidence="8">Transmembrane protein</fullName>
    </submittedName>
</protein>
<keyword evidence="4 5" id="KW-0472">Membrane</keyword>
<dbReference type="OrthoDB" id="1580043at2759"/>
<proteinExistence type="predicted"/>
<evidence type="ECO:0000256" key="2">
    <source>
        <dbReference type="ARBA" id="ARBA00022692"/>
    </source>
</evidence>
<reference evidence="6 7" key="2">
    <citation type="submission" date="2018-11" db="EMBL/GenBank/DDBJ databases">
        <authorList>
            <consortium name="Pathogen Informatics"/>
        </authorList>
    </citation>
    <scope>NUCLEOTIDE SEQUENCE [LARGE SCALE GENOMIC DNA]</scope>
</reference>
<evidence type="ECO:0000256" key="5">
    <source>
        <dbReference type="SAM" id="Phobius"/>
    </source>
</evidence>
<feature type="transmembrane region" description="Helical" evidence="5">
    <location>
        <begin position="307"/>
        <end position="335"/>
    </location>
</feature>
<keyword evidence="3 5" id="KW-1133">Transmembrane helix</keyword>
<dbReference type="WBParaSite" id="HDID_0000683001-mRNA-1">
    <property type="protein sequence ID" value="HDID_0000683001-mRNA-1"/>
    <property type="gene ID" value="HDID_0000683001"/>
</dbReference>
<feature type="transmembrane region" description="Helical" evidence="5">
    <location>
        <begin position="119"/>
        <end position="137"/>
    </location>
</feature>
<gene>
    <name evidence="6" type="ORF">HDID_LOCUS6828</name>
</gene>
<evidence type="ECO:0000256" key="1">
    <source>
        <dbReference type="ARBA" id="ARBA00004141"/>
    </source>
</evidence>
<dbReference type="InterPro" id="IPR008657">
    <property type="entry name" value="JTB"/>
</dbReference>
<keyword evidence="2 5" id="KW-0812">Transmembrane</keyword>
<dbReference type="Pfam" id="PF05439">
    <property type="entry name" value="JTB"/>
    <property type="match status" value="1"/>
</dbReference>
<evidence type="ECO:0000256" key="4">
    <source>
        <dbReference type="ARBA" id="ARBA00023136"/>
    </source>
</evidence>
<dbReference type="GO" id="GO:0005737">
    <property type="term" value="C:cytoplasm"/>
    <property type="evidence" value="ECO:0007669"/>
    <property type="project" value="TreeGrafter"/>
</dbReference>
<accession>A0A158QE39</accession>
<feature type="transmembrane region" description="Helical" evidence="5">
    <location>
        <begin position="347"/>
        <end position="370"/>
    </location>
</feature>
<dbReference type="SUPFAM" id="SSF81338">
    <property type="entry name" value="Aquaporin-like"/>
    <property type="match status" value="1"/>
</dbReference>
<dbReference type="InterPro" id="IPR023271">
    <property type="entry name" value="Aquaporin-like"/>
</dbReference>